<dbReference type="SUPFAM" id="SSF52540">
    <property type="entry name" value="P-loop containing nucleoside triphosphate hydrolases"/>
    <property type="match status" value="1"/>
</dbReference>
<dbReference type="InterPro" id="IPR051316">
    <property type="entry name" value="Zinc-reg_GTPase_activator"/>
</dbReference>
<dbReference type="InterPro" id="IPR003495">
    <property type="entry name" value="CobW/HypB/UreG_nucleotide-bd"/>
</dbReference>
<dbReference type="GO" id="GO:0005737">
    <property type="term" value="C:cytoplasm"/>
    <property type="evidence" value="ECO:0007669"/>
    <property type="project" value="TreeGrafter"/>
</dbReference>
<dbReference type="CDD" id="cd03112">
    <property type="entry name" value="CobW-like"/>
    <property type="match status" value="1"/>
</dbReference>
<dbReference type="EMBL" id="VIKR01000005">
    <property type="protein sequence ID" value="TQV72103.1"/>
    <property type="molecule type" value="Genomic_DNA"/>
</dbReference>
<dbReference type="PANTHER" id="PTHR13748">
    <property type="entry name" value="COBW-RELATED"/>
    <property type="match status" value="1"/>
</dbReference>
<feature type="domain" description="CobW/HypB/UreG nucleotide-binding" evidence="2">
    <location>
        <begin position="10"/>
        <end position="190"/>
    </location>
</feature>
<gene>
    <name evidence="3" type="ORF">FLL45_17935</name>
</gene>
<feature type="compositionally biased region" description="Low complexity" evidence="1">
    <location>
        <begin position="224"/>
        <end position="236"/>
    </location>
</feature>
<dbReference type="PANTHER" id="PTHR13748:SF46">
    <property type="entry name" value="ZINC CHAPERONE YEIR"/>
    <property type="match status" value="1"/>
</dbReference>
<evidence type="ECO:0000313" key="3">
    <source>
        <dbReference type="EMBL" id="TQV72103.1"/>
    </source>
</evidence>
<evidence type="ECO:0000256" key="1">
    <source>
        <dbReference type="SAM" id="MobiDB-lite"/>
    </source>
</evidence>
<feature type="region of interest" description="Disordered" evidence="1">
    <location>
        <begin position="224"/>
        <end position="243"/>
    </location>
</feature>
<proteinExistence type="predicted"/>
<reference evidence="3 4" key="1">
    <citation type="submission" date="2019-06" db="EMBL/GenBank/DDBJ databases">
        <title>Draft genome of Aliikangiella marina GYP-15.</title>
        <authorList>
            <person name="Wang G."/>
        </authorList>
    </citation>
    <scope>NUCLEOTIDE SEQUENCE [LARGE SCALE GENOMIC DNA]</scope>
    <source>
        <strain evidence="3 4">GYP-15</strain>
    </source>
</reference>
<organism evidence="3 4">
    <name type="scientific">Aliikangiella marina</name>
    <dbReference type="NCBI Taxonomy" id="1712262"/>
    <lineage>
        <taxon>Bacteria</taxon>
        <taxon>Pseudomonadati</taxon>
        <taxon>Pseudomonadota</taxon>
        <taxon>Gammaproteobacteria</taxon>
        <taxon>Oceanospirillales</taxon>
        <taxon>Pleioneaceae</taxon>
        <taxon>Aliikangiella</taxon>
    </lineage>
</organism>
<dbReference type="OrthoDB" id="9808822at2"/>
<dbReference type="Gene3D" id="3.40.50.300">
    <property type="entry name" value="P-loop containing nucleotide triphosphate hydrolases"/>
    <property type="match status" value="1"/>
</dbReference>
<protein>
    <submittedName>
        <fullName evidence="3">GTP-binding protein</fullName>
    </submittedName>
</protein>
<dbReference type="RefSeq" id="WP_142943431.1">
    <property type="nucleotide sequence ID" value="NZ_VIKR01000005.1"/>
</dbReference>
<dbReference type="Proteomes" id="UP000317839">
    <property type="component" value="Unassembled WGS sequence"/>
</dbReference>
<evidence type="ECO:0000313" key="4">
    <source>
        <dbReference type="Proteomes" id="UP000317839"/>
    </source>
</evidence>
<keyword evidence="4" id="KW-1185">Reference proteome</keyword>
<dbReference type="InterPro" id="IPR027417">
    <property type="entry name" value="P-loop_NTPase"/>
</dbReference>
<sequence length="342" mass="38201">MSPNKISAVPTNVITGFLGVGKTTAIQQLLKNKPAQERWAILVNEFGEIGIDGSFLQGKHREDNGIYVQEVPGGCMCCTAGLSMQIALNQLLSKARPHRLLIEPTGLGHPVEVMACLTADHYQDVLNIQSIITLVDARKLTDDRYTNHETFNQQIKVADVVVGNKQDRYKDIEQANLVDYVNRINHQKATVHFVSHGNLNFDWLNYPSKFKVIKQNKSHHSAKSVSVSSSPLGSPSDQPIPDSGYLKAVNQGEGFYSIGWRFSPELTFSRERLLDWINGLAIERLKGVFITEEGIFGYNLSDDVLTEMMIDDCFESRVEMLSSEVSADEEQGLLNCIEKTTR</sequence>
<dbReference type="AlphaFoldDB" id="A0A545T4F1"/>
<accession>A0A545T4F1</accession>
<evidence type="ECO:0000259" key="2">
    <source>
        <dbReference type="Pfam" id="PF02492"/>
    </source>
</evidence>
<name>A0A545T4F1_9GAMM</name>
<dbReference type="Pfam" id="PF02492">
    <property type="entry name" value="cobW"/>
    <property type="match status" value="1"/>
</dbReference>
<comment type="caution">
    <text evidence="3">The sequence shown here is derived from an EMBL/GenBank/DDBJ whole genome shotgun (WGS) entry which is preliminary data.</text>
</comment>